<protein>
    <submittedName>
        <fullName evidence="2">Uncharacterized protein</fullName>
    </submittedName>
</protein>
<keyword evidence="3" id="KW-1185">Reference proteome</keyword>
<reference evidence="2 3" key="1">
    <citation type="submission" date="2022-12" db="EMBL/GenBank/DDBJ databases">
        <title>Chromosome-level genome of Tegillarca granosa.</title>
        <authorList>
            <person name="Kim J."/>
        </authorList>
    </citation>
    <scope>NUCLEOTIDE SEQUENCE [LARGE SCALE GENOMIC DNA]</scope>
    <source>
        <strain evidence="2">Teg-2019</strain>
        <tissue evidence="2">Adductor muscle</tissue>
    </source>
</reference>
<evidence type="ECO:0000256" key="1">
    <source>
        <dbReference type="SAM" id="MobiDB-lite"/>
    </source>
</evidence>
<dbReference type="EMBL" id="JARBDR010000921">
    <property type="protein sequence ID" value="KAJ8299348.1"/>
    <property type="molecule type" value="Genomic_DNA"/>
</dbReference>
<name>A0ABQ9E1K8_TEGGR</name>
<feature type="compositionally biased region" description="Basic and acidic residues" evidence="1">
    <location>
        <begin position="25"/>
        <end position="35"/>
    </location>
</feature>
<organism evidence="2 3">
    <name type="scientific">Tegillarca granosa</name>
    <name type="common">Malaysian cockle</name>
    <name type="synonym">Anadara granosa</name>
    <dbReference type="NCBI Taxonomy" id="220873"/>
    <lineage>
        <taxon>Eukaryota</taxon>
        <taxon>Metazoa</taxon>
        <taxon>Spiralia</taxon>
        <taxon>Lophotrochozoa</taxon>
        <taxon>Mollusca</taxon>
        <taxon>Bivalvia</taxon>
        <taxon>Autobranchia</taxon>
        <taxon>Pteriomorphia</taxon>
        <taxon>Arcoida</taxon>
        <taxon>Arcoidea</taxon>
        <taxon>Arcidae</taxon>
        <taxon>Tegillarca</taxon>
    </lineage>
</organism>
<evidence type="ECO:0000313" key="2">
    <source>
        <dbReference type="EMBL" id="KAJ8299348.1"/>
    </source>
</evidence>
<evidence type="ECO:0000313" key="3">
    <source>
        <dbReference type="Proteomes" id="UP001217089"/>
    </source>
</evidence>
<comment type="caution">
    <text evidence="2">The sequence shown here is derived from an EMBL/GenBank/DDBJ whole genome shotgun (WGS) entry which is preliminary data.</text>
</comment>
<sequence length="123" mass="14229">MTKKCFKSSQASHFEIFIHNAENVTSKETKSDKNENQQSEAVENGLTEESAPQQSGTSKKETTEAMETIIQRLKCICGGFNKSKSDNYVYMYILDKTFCQDTYMYFHLFFYCNFLMTCSERNG</sequence>
<gene>
    <name evidence="2" type="ORF">KUTeg_023408</name>
</gene>
<accession>A0ABQ9E1K8</accession>
<proteinExistence type="predicted"/>
<feature type="region of interest" description="Disordered" evidence="1">
    <location>
        <begin position="25"/>
        <end position="63"/>
    </location>
</feature>
<dbReference type="Proteomes" id="UP001217089">
    <property type="component" value="Unassembled WGS sequence"/>
</dbReference>